<reference evidence="5" key="1">
    <citation type="journal article" date="2023" name="Mol. Phylogenet. Evol.">
        <title>Genome-scale phylogeny and comparative genomics of the fungal order Sordariales.</title>
        <authorList>
            <person name="Hensen N."/>
            <person name="Bonometti L."/>
            <person name="Westerberg I."/>
            <person name="Brannstrom I.O."/>
            <person name="Guillou S."/>
            <person name="Cros-Aarteil S."/>
            <person name="Calhoun S."/>
            <person name="Haridas S."/>
            <person name="Kuo A."/>
            <person name="Mondo S."/>
            <person name="Pangilinan J."/>
            <person name="Riley R."/>
            <person name="LaButti K."/>
            <person name="Andreopoulos B."/>
            <person name="Lipzen A."/>
            <person name="Chen C."/>
            <person name="Yan M."/>
            <person name="Daum C."/>
            <person name="Ng V."/>
            <person name="Clum A."/>
            <person name="Steindorff A."/>
            <person name="Ohm R.A."/>
            <person name="Martin F."/>
            <person name="Silar P."/>
            <person name="Natvig D.O."/>
            <person name="Lalanne C."/>
            <person name="Gautier V."/>
            <person name="Ament-Velasquez S.L."/>
            <person name="Kruys A."/>
            <person name="Hutchinson M.I."/>
            <person name="Powell A.J."/>
            <person name="Barry K."/>
            <person name="Miller A.N."/>
            <person name="Grigoriev I.V."/>
            <person name="Debuchy R."/>
            <person name="Gladieux P."/>
            <person name="Hiltunen Thoren M."/>
            <person name="Johannesson H."/>
        </authorList>
    </citation>
    <scope>NUCLEOTIDE SEQUENCE</scope>
    <source>
        <strain evidence="5">CBS 731.68</strain>
    </source>
</reference>
<evidence type="ECO:0000256" key="3">
    <source>
        <dbReference type="ARBA" id="ARBA00048679"/>
    </source>
</evidence>
<evidence type="ECO:0000313" key="5">
    <source>
        <dbReference type="EMBL" id="KAK4124609.1"/>
    </source>
</evidence>
<reference evidence="5" key="2">
    <citation type="submission" date="2023-05" db="EMBL/GenBank/DDBJ databases">
        <authorList>
            <consortium name="Lawrence Berkeley National Laboratory"/>
            <person name="Steindorff A."/>
            <person name="Hensen N."/>
            <person name="Bonometti L."/>
            <person name="Westerberg I."/>
            <person name="Brannstrom I.O."/>
            <person name="Guillou S."/>
            <person name="Cros-Aarteil S."/>
            <person name="Calhoun S."/>
            <person name="Haridas S."/>
            <person name="Kuo A."/>
            <person name="Mondo S."/>
            <person name="Pangilinan J."/>
            <person name="Riley R."/>
            <person name="Labutti K."/>
            <person name="Andreopoulos B."/>
            <person name="Lipzen A."/>
            <person name="Chen C."/>
            <person name="Yanf M."/>
            <person name="Daum C."/>
            <person name="Ng V."/>
            <person name="Clum A."/>
            <person name="Ohm R."/>
            <person name="Martin F."/>
            <person name="Silar P."/>
            <person name="Natvig D."/>
            <person name="Lalanne C."/>
            <person name="Gautier V."/>
            <person name="Ament-Velasquez S.L."/>
            <person name="Kruys A."/>
            <person name="Hutchinson M.I."/>
            <person name="Powell A.J."/>
            <person name="Barry K."/>
            <person name="Miller A.N."/>
            <person name="Grigoriev I.V."/>
            <person name="Debuchy R."/>
            <person name="Gladieux P."/>
            <person name="Thoren M.H."/>
            <person name="Johannesson H."/>
        </authorList>
    </citation>
    <scope>NUCLEOTIDE SEQUENCE</scope>
    <source>
        <strain evidence="5">CBS 731.68</strain>
    </source>
</reference>
<gene>
    <name evidence="5" type="ORF">N657DRAFT_572214</name>
</gene>
<dbReference type="Pfam" id="PF01636">
    <property type="entry name" value="APH"/>
    <property type="match status" value="1"/>
</dbReference>
<evidence type="ECO:0000259" key="4">
    <source>
        <dbReference type="Pfam" id="PF01636"/>
    </source>
</evidence>
<dbReference type="EC" id="2.7.11.1" evidence="1"/>
<protein>
    <recommendedName>
        <fullName evidence="1">non-specific serine/threonine protein kinase</fullName>
        <ecNumber evidence="1">2.7.11.1</ecNumber>
    </recommendedName>
</protein>
<evidence type="ECO:0000256" key="1">
    <source>
        <dbReference type="ARBA" id="ARBA00012513"/>
    </source>
</evidence>
<dbReference type="EMBL" id="MU853227">
    <property type="protein sequence ID" value="KAK4124609.1"/>
    <property type="molecule type" value="Genomic_DNA"/>
</dbReference>
<accession>A0AAN6U1L9</accession>
<dbReference type="RefSeq" id="XP_062648380.1">
    <property type="nucleotide sequence ID" value="XM_062788875.1"/>
</dbReference>
<keyword evidence="6" id="KW-1185">Reference proteome</keyword>
<dbReference type="InterPro" id="IPR011009">
    <property type="entry name" value="Kinase-like_dom_sf"/>
</dbReference>
<organism evidence="5 6">
    <name type="scientific">Parathielavia appendiculata</name>
    <dbReference type="NCBI Taxonomy" id="2587402"/>
    <lineage>
        <taxon>Eukaryota</taxon>
        <taxon>Fungi</taxon>
        <taxon>Dikarya</taxon>
        <taxon>Ascomycota</taxon>
        <taxon>Pezizomycotina</taxon>
        <taxon>Sordariomycetes</taxon>
        <taxon>Sordariomycetidae</taxon>
        <taxon>Sordariales</taxon>
        <taxon>Chaetomiaceae</taxon>
        <taxon>Parathielavia</taxon>
    </lineage>
</organism>
<comment type="caution">
    <text evidence="5">The sequence shown here is derived from an EMBL/GenBank/DDBJ whole genome shotgun (WGS) entry which is preliminary data.</text>
</comment>
<dbReference type="GeneID" id="87825645"/>
<comment type="catalytic activity">
    <reaction evidence="2">
        <text>L-threonyl-[protein] + ATP = O-phospho-L-threonyl-[protein] + ADP + H(+)</text>
        <dbReference type="Rhea" id="RHEA:46608"/>
        <dbReference type="Rhea" id="RHEA-COMP:11060"/>
        <dbReference type="Rhea" id="RHEA-COMP:11605"/>
        <dbReference type="ChEBI" id="CHEBI:15378"/>
        <dbReference type="ChEBI" id="CHEBI:30013"/>
        <dbReference type="ChEBI" id="CHEBI:30616"/>
        <dbReference type="ChEBI" id="CHEBI:61977"/>
        <dbReference type="ChEBI" id="CHEBI:456216"/>
        <dbReference type="EC" id="2.7.11.1"/>
    </reaction>
</comment>
<dbReference type="InterPro" id="IPR008266">
    <property type="entry name" value="Tyr_kinase_AS"/>
</dbReference>
<dbReference type="PROSITE" id="PS00109">
    <property type="entry name" value="PROTEIN_KINASE_TYR"/>
    <property type="match status" value="1"/>
</dbReference>
<dbReference type="Proteomes" id="UP001302602">
    <property type="component" value="Unassembled WGS sequence"/>
</dbReference>
<dbReference type="InterPro" id="IPR002575">
    <property type="entry name" value="Aminoglycoside_PTrfase"/>
</dbReference>
<dbReference type="GO" id="GO:0004674">
    <property type="term" value="F:protein serine/threonine kinase activity"/>
    <property type="evidence" value="ECO:0007669"/>
    <property type="project" value="UniProtKB-EC"/>
</dbReference>
<feature type="domain" description="Aminoglycoside phosphotransferase" evidence="4">
    <location>
        <begin position="238"/>
        <end position="274"/>
    </location>
</feature>
<dbReference type="SUPFAM" id="SSF56112">
    <property type="entry name" value="Protein kinase-like (PK-like)"/>
    <property type="match status" value="1"/>
</dbReference>
<dbReference type="Gene3D" id="1.10.510.10">
    <property type="entry name" value="Transferase(Phosphotransferase) domain 1"/>
    <property type="match status" value="1"/>
</dbReference>
<evidence type="ECO:0000313" key="6">
    <source>
        <dbReference type="Proteomes" id="UP001302602"/>
    </source>
</evidence>
<sequence length="376" mass="43195">MSTTTHARTFSTPYREGVELRIQHHVPPKPFGSGHGPCPRAKVAISQRQMYHDRVDFALDHPPLETEPPSREEHTFTITGTKTLRRPGLDPGGAQVVSGYFDGDKEVVCLAKIYDGVYYPLQDEDGLWLEWDCMTLADVDYAIETWAYGTMQPVEGVGAMLVPEYHGAWTFSLDTDQPGIRRWVRMLLLELVPGETIFDKIPKAKENKAVQYYLLPDEETRLRVLKNTFEAYISIWWDAEVLHRDLAPRNVMVKPDGSIVLIDFDRATVFPFYYRPHQKYKDGAPPVPHSPIEQFWPFSPGWSIVTNRGSWADWFPQSWLMNREFVAEWLLETWGSPPPGKYAPLSKYFLDHPAHAKRSRKLQAALEKLGRKPAKE</sequence>
<evidence type="ECO:0000256" key="2">
    <source>
        <dbReference type="ARBA" id="ARBA00047899"/>
    </source>
</evidence>
<proteinExistence type="predicted"/>
<comment type="catalytic activity">
    <reaction evidence="3">
        <text>L-seryl-[protein] + ATP = O-phospho-L-seryl-[protein] + ADP + H(+)</text>
        <dbReference type="Rhea" id="RHEA:17989"/>
        <dbReference type="Rhea" id="RHEA-COMP:9863"/>
        <dbReference type="Rhea" id="RHEA-COMP:11604"/>
        <dbReference type="ChEBI" id="CHEBI:15378"/>
        <dbReference type="ChEBI" id="CHEBI:29999"/>
        <dbReference type="ChEBI" id="CHEBI:30616"/>
        <dbReference type="ChEBI" id="CHEBI:83421"/>
        <dbReference type="ChEBI" id="CHEBI:456216"/>
        <dbReference type="EC" id="2.7.11.1"/>
    </reaction>
</comment>
<dbReference type="AlphaFoldDB" id="A0AAN6U1L9"/>
<name>A0AAN6U1L9_9PEZI</name>